<dbReference type="InterPro" id="IPR042099">
    <property type="entry name" value="ANL_N_sf"/>
</dbReference>
<dbReference type="Proteomes" id="UP000076038">
    <property type="component" value="Chromosome"/>
</dbReference>
<dbReference type="EC" id="6.2.1.-" evidence="3"/>
<dbReference type="SUPFAM" id="SSF56801">
    <property type="entry name" value="Acetyl-CoA synthetase-like"/>
    <property type="match status" value="1"/>
</dbReference>
<evidence type="ECO:0000259" key="2">
    <source>
        <dbReference type="Pfam" id="PF13193"/>
    </source>
</evidence>
<dbReference type="InterPro" id="IPR025110">
    <property type="entry name" value="AMP-bd_C"/>
</dbReference>
<dbReference type="CDD" id="cd04433">
    <property type="entry name" value="AFD_class_I"/>
    <property type="match status" value="1"/>
</dbReference>
<dbReference type="Gene3D" id="3.40.50.12780">
    <property type="entry name" value="N-terminal domain of ligase-like"/>
    <property type="match status" value="1"/>
</dbReference>
<reference evidence="4" key="2">
    <citation type="submission" date="2016-04" db="EMBL/GenBank/DDBJ databases">
        <title>Complete Genome and Plasmid Sequences for Rhodococcus fascians D188 and Draft Sequences for Rhodococcus spp. Isolates PBTS 1 and PBTS 2.</title>
        <authorList>
            <person name="Stamer R."/>
            <person name="Vereecke D."/>
            <person name="Zhang Y."/>
            <person name="Schilkey F."/>
            <person name="Devitt N."/>
            <person name="Randall J."/>
        </authorList>
    </citation>
    <scope>NUCLEOTIDE SEQUENCE [LARGE SCALE GENOMIC DNA]</scope>
    <source>
        <strain evidence="4">PBTS2</strain>
    </source>
</reference>
<dbReference type="PANTHER" id="PTHR43767:SF1">
    <property type="entry name" value="NONRIBOSOMAL PEPTIDE SYNTHASE PES1 (EUROFUNG)-RELATED"/>
    <property type="match status" value="1"/>
</dbReference>
<dbReference type="InterPro" id="IPR000873">
    <property type="entry name" value="AMP-dep_synth/lig_dom"/>
</dbReference>
<dbReference type="Pfam" id="PF00501">
    <property type="entry name" value="AMP-binding"/>
    <property type="match status" value="1"/>
</dbReference>
<dbReference type="RefSeq" id="WP_094718992.1">
    <property type="nucleotide sequence ID" value="NZ_CP015220.1"/>
</dbReference>
<evidence type="ECO:0000313" key="4">
    <source>
        <dbReference type="Proteomes" id="UP000076038"/>
    </source>
</evidence>
<dbReference type="PATRIC" id="fig|1653479.3.peg.2391"/>
<dbReference type="Pfam" id="PF13193">
    <property type="entry name" value="AMP-binding_C"/>
    <property type="match status" value="1"/>
</dbReference>
<dbReference type="AlphaFoldDB" id="A0A143QMG7"/>
<dbReference type="EMBL" id="CP015220">
    <property type="protein sequence ID" value="AMY23662.1"/>
    <property type="molecule type" value="Genomic_DNA"/>
</dbReference>
<organism evidence="3 4">
    <name type="scientific">Rhodococcoides fascians</name>
    <name type="common">Rhodococcus fascians</name>
    <dbReference type="NCBI Taxonomy" id="1828"/>
    <lineage>
        <taxon>Bacteria</taxon>
        <taxon>Bacillati</taxon>
        <taxon>Actinomycetota</taxon>
        <taxon>Actinomycetes</taxon>
        <taxon>Mycobacteriales</taxon>
        <taxon>Nocardiaceae</taxon>
        <taxon>Rhodococcoides</taxon>
    </lineage>
</organism>
<proteinExistence type="predicted"/>
<evidence type="ECO:0000313" key="3">
    <source>
        <dbReference type="EMBL" id="AMY23662.1"/>
    </source>
</evidence>
<gene>
    <name evidence="3" type="primary">fadK</name>
    <name evidence="3" type="ORF">A3Q41_02361</name>
</gene>
<sequence length="505" mass="53200">MKRLAREMVIRAEQTPDAIAVVDEDGSHSIRTVVEAATSLADVFGGIDPSPPTVVIQADNTWGTVAAALGVGLAGGVVAVVSPHATESEFALALEDIRPDVVVGTPEALRHWGVPDEHFPVDKPAFGSYRVRATSGAFASVARWNGGDAIAMTSGSTGRPKCVVQSEDAIRYASRSTIDAVGLRPGEAIGAFVPLSSVAAFCFGMYLPALLGGPMVAIGKWSPEVALRAAKEHRIAWTMLVPTMALQLSVAPNSEGALDTMRAMTVGGGPMNERALAKAEQWLHTTFLRVFGMSECLGHTTPALDDPVSIRLGRDGRPFPGTTVRAVDSDGRPLPADDIGAAQVKGPSLFVGYARAGTPVPPELTPDGFLPTGDLVEVASDGSIRVMGRQKQIIIRGGRNIDINEVESAIASLQSVVQVCVVPVPDDLLGERAAALVVTGGEELELEDVTAQLAKDDFPKSKWPEFVFTVDDLPQNRVGKLSRPDATALARQLAAATDSNSHRKM</sequence>
<keyword evidence="3" id="KW-0436">Ligase</keyword>
<dbReference type="PANTHER" id="PTHR43767">
    <property type="entry name" value="LONG-CHAIN-FATTY-ACID--COA LIGASE"/>
    <property type="match status" value="1"/>
</dbReference>
<evidence type="ECO:0000259" key="1">
    <source>
        <dbReference type="Pfam" id="PF00501"/>
    </source>
</evidence>
<feature type="domain" description="AMP-binding enzyme C-terminal" evidence="2">
    <location>
        <begin position="405"/>
        <end position="480"/>
    </location>
</feature>
<feature type="domain" description="AMP-dependent synthetase/ligase" evidence="1">
    <location>
        <begin position="11"/>
        <end position="353"/>
    </location>
</feature>
<keyword evidence="4" id="KW-1185">Reference proteome</keyword>
<reference evidence="3 4" key="1">
    <citation type="journal article" date="2016" name="Genome Announc.">
        <title>Complete Genome and Plasmid Sequences for Rhodococcus fascians D188 and Draft Sequences for Rhodococcus Isolates PBTS 1 and PBTS 2.</title>
        <authorList>
            <person name="Stamler R.A."/>
            <person name="Vereecke D."/>
            <person name="Zhang Y."/>
            <person name="Schilkey F."/>
            <person name="Devitt N."/>
            <person name="Randall J.J."/>
        </authorList>
    </citation>
    <scope>NUCLEOTIDE SEQUENCE [LARGE SCALE GENOMIC DNA]</scope>
    <source>
        <strain evidence="3 4">PBTS2</strain>
    </source>
</reference>
<dbReference type="OrthoDB" id="9803968at2"/>
<dbReference type="GO" id="GO:0016878">
    <property type="term" value="F:acid-thiol ligase activity"/>
    <property type="evidence" value="ECO:0007669"/>
    <property type="project" value="UniProtKB-ARBA"/>
</dbReference>
<name>A0A143QMG7_RHOFA</name>
<dbReference type="InterPro" id="IPR050237">
    <property type="entry name" value="ATP-dep_AMP-bd_enzyme"/>
</dbReference>
<dbReference type="InterPro" id="IPR045851">
    <property type="entry name" value="AMP-bd_C_sf"/>
</dbReference>
<protein>
    <submittedName>
        <fullName evidence="3">Short-chain-fatty-acid--CoA ligase</fullName>
        <ecNumber evidence="3">6.2.1.-</ecNumber>
    </submittedName>
</protein>
<dbReference type="Gene3D" id="3.30.300.30">
    <property type="match status" value="1"/>
</dbReference>
<accession>A0A143QMG7</accession>
<dbReference type="KEGG" id="rhs:A3Q41_02361"/>